<sequence>MTKLNNAVKCIRRGALLAARFVAKVVQDDQRDQMWVLLQP</sequence>
<evidence type="ECO:0000313" key="1">
    <source>
        <dbReference type="EMBL" id="SDN04930.1"/>
    </source>
</evidence>
<name>A0A1G9Y7E6_ALLAB</name>
<protein>
    <submittedName>
        <fullName evidence="1">Uncharacterized protein</fullName>
    </submittedName>
</protein>
<dbReference type="Proteomes" id="UP000183376">
    <property type="component" value="Chromosome I"/>
</dbReference>
<accession>A0A1G9Y7E6</accession>
<evidence type="ECO:0000313" key="2">
    <source>
        <dbReference type="Proteomes" id="UP000183376"/>
    </source>
</evidence>
<proteinExistence type="predicted"/>
<gene>
    <name evidence="1" type="ORF">SAMN04489726_4643</name>
</gene>
<dbReference type="EMBL" id="LT629701">
    <property type="protein sequence ID" value="SDN04930.1"/>
    <property type="molecule type" value="Genomic_DNA"/>
</dbReference>
<dbReference type="AlphaFoldDB" id="A0A1G9Y7E6"/>
<organism evidence="1 2">
    <name type="scientific">Allokutzneria albata</name>
    <name type="common">Kibdelosporangium albatum</name>
    <dbReference type="NCBI Taxonomy" id="211114"/>
    <lineage>
        <taxon>Bacteria</taxon>
        <taxon>Bacillati</taxon>
        <taxon>Actinomycetota</taxon>
        <taxon>Actinomycetes</taxon>
        <taxon>Pseudonocardiales</taxon>
        <taxon>Pseudonocardiaceae</taxon>
        <taxon>Allokutzneria</taxon>
    </lineage>
</organism>
<keyword evidence="2" id="KW-1185">Reference proteome</keyword>
<reference evidence="1 2" key="1">
    <citation type="submission" date="2016-10" db="EMBL/GenBank/DDBJ databases">
        <authorList>
            <person name="de Groot N.N."/>
        </authorList>
    </citation>
    <scope>NUCLEOTIDE SEQUENCE [LARGE SCALE GENOMIC DNA]</scope>
    <source>
        <strain evidence="1 2">DSM 44149</strain>
    </source>
</reference>